<comment type="similarity">
    <text evidence="1">Belongs to the HipA Ser/Thr kinase family.</text>
</comment>
<comment type="caution">
    <text evidence="6">The sequence shown here is derived from an EMBL/GenBank/DDBJ whole genome shotgun (WGS) entry which is preliminary data.</text>
</comment>
<sequence length="434" mass="47772">MNDSSFLHIFRLELHSPTHIGTISRDERIFVYAQSYLEQNARFPLSVSLPIGQAPFPETQFRPYFEGLLPEATARTALAGSLGIREEDYLSLLEACGKDCIGDLIVVGSDSRDNADSLKKTIEEEKEGYAPLSNDDMRHILSSLPAMARQNATSSLSLAGAQGKVGLSHLPNCPIDRNWLRPLGFSASSHILKRCSLEGLAELEYICMSAARTCGIPTATTALLTLGGPIVCSERFDRHMSFERGTLTIKRLHQEDFAQAFGVNPASKYTELPGGTVHSIARFLRNESATPLEDISRFVAMLCYCYLIGNCDNHLKNVSISHGAGKTGFRLAPFYDLVSTTYYARFSTEMGMALGGERKIERIEPEHFLGLADDLELKPNALKRICRTIANGLIPAIRTAANEVADRFPAAPYIADGLEEDCSPRIDVVSRFCL</sequence>
<evidence type="ECO:0000313" key="7">
    <source>
        <dbReference type="Proteomes" id="UP000269591"/>
    </source>
</evidence>
<dbReference type="PANTHER" id="PTHR37419:SF1">
    <property type="entry name" value="SERINE_THREONINE-PROTEIN KINASE TOXIN HIPA"/>
    <property type="match status" value="1"/>
</dbReference>
<dbReference type="GO" id="GO:0005829">
    <property type="term" value="C:cytosol"/>
    <property type="evidence" value="ECO:0007669"/>
    <property type="project" value="TreeGrafter"/>
</dbReference>
<keyword evidence="7" id="KW-1185">Reference proteome</keyword>
<reference evidence="7" key="1">
    <citation type="submission" date="2018-05" db="EMBL/GenBank/DDBJ databases">
        <title>Genome Sequencing of selected type strains of the family Eggerthellaceae.</title>
        <authorList>
            <person name="Danylec N."/>
            <person name="Stoll D.A."/>
            <person name="Doetsch A."/>
            <person name="Huch M."/>
        </authorList>
    </citation>
    <scope>NUCLEOTIDE SEQUENCE [LARGE SCALE GENOMIC DNA]</scope>
    <source>
        <strain evidence="7">DSM 24851</strain>
    </source>
</reference>
<evidence type="ECO:0000256" key="1">
    <source>
        <dbReference type="ARBA" id="ARBA00010164"/>
    </source>
</evidence>
<dbReference type="InterPro" id="IPR052028">
    <property type="entry name" value="HipA_Ser/Thr_kinase"/>
</dbReference>
<feature type="domain" description="HipA N-terminal subdomain 1" evidence="5">
    <location>
        <begin position="18"/>
        <end position="106"/>
    </location>
</feature>
<dbReference type="EMBL" id="QIBX01000014">
    <property type="protein sequence ID" value="RNL39037.1"/>
    <property type="molecule type" value="Genomic_DNA"/>
</dbReference>
<keyword evidence="3" id="KW-0418">Kinase</keyword>
<evidence type="ECO:0000313" key="6">
    <source>
        <dbReference type="EMBL" id="RNL39037.1"/>
    </source>
</evidence>
<protein>
    <submittedName>
        <fullName evidence="6">Type II toxin-antitoxin system HipA family toxin</fullName>
    </submittedName>
</protein>
<gene>
    <name evidence="6" type="ORF">DMP06_07880</name>
</gene>
<dbReference type="AlphaFoldDB" id="A0A3N0AVZ8"/>
<dbReference type="Proteomes" id="UP000269591">
    <property type="component" value="Unassembled WGS sequence"/>
</dbReference>
<feature type="domain" description="HipA-like C-terminal" evidence="4">
    <location>
        <begin position="156"/>
        <end position="391"/>
    </location>
</feature>
<dbReference type="InterPro" id="IPR017508">
    <property type="entry name" value="HipA_N1"/>
</dbReference>
<dbReference type="InterPro" id="IPR012893">
    <property type="entry name" value="HipA-like_C"/>
</dbReference>
<evidence type="ECO:0000259" key="4">
    <source>
        <dbReference type="Pfam" id="PF07804"/>
    </source>
</evidence>
<dbReference type="OrthoDB" id="3182374at2"/>
<organism evidence="6 7">
    <name type="scientific">Slackia equolifaciens</name>
    <dbReference type="NCBI Taxonomy" id="498718"/>
    <lineage>
        <taxon>Bacteria</taxon>
        <taxon>Bacillati</taxon>
        <taxon>Actinomycetota</taxon>
        <taxon>Coriobacteriia</taxon>
        <taxon>Eggerthellales</taxon>
        <taxon>Eggerthellaceae</taxon>
        <taxon>Slackia</taxon>
    </lineage>
</organism>
<dbReference type="Pfam" id="PF13657">
    <property type="entry name" value="Couple_hipA"/>
    <property type="match status" value="1"/>
</dbReference>
<evidence type="ECO:0000256" key="2">
    <source>
        <dbReference type="ARBA" id="ARBA00022679"/>
    </source>
</evidence>
<evidence type="ECO:0000259" key="5">
    <source>
        <dbReference type="Pfam" id="PF13657"/>
    </source>
</evidence>
<dbReference type="NCBIfam" id="TIGR03071">
    <property type="entry name" value="couple_hipA"/>
    <property type="match status" value="1"/>
</dbReference>
<dbReference type="GO" id="GO:0004674">
    <property type="term" value="F:protein serine/threonine kinase activity"/>
    <property type="evidence" value="ECO:0007669"/>
    <property type="project" value="TreeGrafter"/>
</dbReference>
<keyword evidence="2" id="KW-0808">Transferase</keyword>
<dbReference type="Gene3D" id="1.10.1070.20">
    <property type="match status" value="1"/>
</dbReference>
<proteinExistence type="inferred from homology"/>
<name>A0A3N0AVZ8_9ACTN</name>
<evidence type="ECO:0000256" key="3">
    <source>
        <dbReference type="ARBA" id="ARBA00022777"/>
    </source>
</evidence>
<dbReference type="PANTHER" id="PTHR37419">
    <property type="entry name" value="SERINE/THREONINE-PROTEIN KINASE TOXIN HIPA"/>
    <property type="match status" value="1"/>
</dbReference>
<accession>A0A3N0AVZ8</accession>
<dbReference type="Pfam" id="PF07804">
    <property type="entry name" value="HipA_C"/>
    <property type="match status" value="1"/>
</dbReference>
<dbReference type="RefSeq" id="WP_123209192.1">
    <property type="nucleotide sequence ID" value="NZ_JBHTHO010000017.1"/>
</dbReference>